<evidence type="ECO:0000313" key="1">
    <source>
        <dbReference type="EMBL" id="KAH3839208.1"/>
    </source>
</evidence>
<dbReference type="AlphaFoldDB" id="A0A9D4KGQ3"/>
<keyword evidence="2" id="KW-1185">Reference proteome</keyword>
<accession>A0A9D4KGQ3</accession>
<comment type="caution">
    <text evidence="1">The sequence shown here is derived from an EMBL/GenBank/DDBJ whole genome shotgun (WGS) entry which is preliminary data.</text>
</comment>
<gene>
    <name evidence="1" type="ORF">DPMN_112633</name>
</gene>
<protein>
    <submittedName>
        <fullName evidence="1">Uncharacterized protein</fullName>
    </submittedName>
</protein>
<reference evidence="1" key="1">
    <citation type="journal article" date="2019" name="bioRxiv">
        <title>The Genome of the Zebra Mussel, Dreissena polymorpha: A Resource for Invasive Species Research.</title>
        <authorList>
            <person name="McCartney M.A."/>
            <person name="Auch B."/>
            <person name="Kono T."/>
            <person name="Mallez S."/>
            <person name="Zhang Y."/>
            <person name="Obille A."/>
            <person name="Becker A."/>
            <person name="Abrahante J.E."/>
            <person name="Garbe J."/>
            <person name="Badalamenti J.P."/>
            <person name="Herman A."/>
            <person name="Mangelson H."/>
            <person name="Liachko I."/>
            <person name="Sullivan S."/>
            <person name="Sone E.D."/>
            <person name="Koren S."/>
            <person name="Silverstein K.A.T."/>
            <person name="Beckman K.B."/>
            <person name="Gohl D.M."/>
        </authorList>
    </citation>
    <scope>NUCLEOTIDE SEQUENCE</scope>
    <source>
        <strain evidence="1">Duluth1</strain>
        <tissue evidence="1">Whole animal</tissue>
    </source>
</reference>
<dbReference type="Proteomes" id="UP000828390">
    <property type="component" value="Unassembled WGS sequence"/>
</dbReference>
<reference evidence="1" key="2">
    <citation type="submission" date="2020-11" db="EMBL/GenBank/DDBJ databases">
        <authorList>
            <person name="McCartney M.A."/>
            <person name="Auch B."/>
            <person name="Kono T."/>
            <person name="Mallez S."/>
            <person name="Becker A."/>
            <person name="Gohl D.M."/>
            <person name="Silverstein K.A.T."/>
            <person name="Koren S."/>
            <person name="Bechman K.B."/>
            <person name="Herman A."/>
            <person name="Abrahante J.E."/>
            <person name="Garbe J."/>
        </authorList>
    </citation>
    <scope>NUCLEOTIDE SEQUENCE</scope>
    <source>
        <strain evidence="1">Duluth1</strain>
        <tissue evidence="1">Whole animal</tissue>
    </source>
</reference>
<dbReference type="EMBL" id="JAIWYP010000004">
    <property type="protein sequence ID" value="KAH3839208.1"/>
    <property type="molecule type" value="Genomic_DNA"/>
</dbReference>
<organism evidence="1 2">
    <name type="scientific">Dreissena polymorpha</name>
    <name type="common">Zebra mussel</name>
    <name type="synonym">Mytilus polymorpha</name>
    <dbReference type="NCBI Taxonomy" id="45954"/>
    <lineage>
        <taxon>Eukaryota</taxon>
        <taxon>Metazoa</taxon>
        <taxon>Spiralia</taxon>
        <taxon>Lophotrochozoa</taxon>
        <taxon>Mollusca</taxon>
        <taxon>Bivalvia</taxon>
        <taxon>Autobranchia</taxon>
        <taxon>Heteroconchia</taxon>
        <taxon>Euheterodonta</taxon>
        <taxon>Imparidentia</taxon>
        <taxon>Neoheterodontei</taxon>
        <taxon>Myida</taxon>
        <taxon>Dreissenoidea</taxon>
        <taxon>Dreissenidae</taxon>
        <taxon>Dreissena</taxon>
    </lineage>
</organism>
<sequence>MFNLLAPPSEMSHSCEKMPYAAREADDQSVQLESLVRCYHVRLNSNNVNGFIRGHGSS</sequence>
<proteinExistence type="predicted"/>
<evidence type="ECO:0000313" key="2">
    <source>
        <dbReference type="Proteomes" id="UP000828390"/>
    </source>
</evidence>
<name>A0A9D4KGQ3_DREPO</name>